<dbReference type="AlphaFoldDB" id="J3MVW8"/>
<sequence length="424" mass="47457">MADRGRIPCGPTFHRHPRQGNSIATMQASDQTLSLAPAVLAKPPCLNASHDVNHDDYVPLRSHGVDRCWEMLRTQYSHNMHELCDELNMVNTKEPTTFVEAECEPSWCAAMIEVLQSIQDNMMWDVLNLLPKHRAIDLKWVLKAKWDENGLVIKHMARIVAKGYVHAVQQGRINFDEVFAPVAHIESIRLIFTVPTHLEWYIQHMDFKSNISPWSAESVEALQGHCHINVAFFPSILRHWNELDVEGLEAAGILLQAAAPPLGRRRMHAQVTATTPPLLEPLSHPLLPEPLSHPYPLHVDGKKAGDRGRTVLIQPVPLPTLNAVEQESASTLPGYQQWLPFLDATLMRTSYTGARSGLARRRQPLFMIGQLAELPVAAVVALFAGCHLTNKNDHAQPGHVSAPGFHLPRKPPKPRYRAPADPAW</sequence>
<feature type="region of interest" description="Disordered" evidence="1">
    <location>
        <begin position="394"/>
        <end position="424"/>
    </location>
</feature>
<keyword evidence="4" id="KW-1185">Reference proteome</keyword>
<dbReference type="eggNOG" id="KOG0017">
    <property type="taxonomic scope" value="Eukaryota"/>
</dbReference>
<evidence type="ECO:0000259" key="2">
    <source>
        <dbReference type="Pfam" id="PF07727"/>
    </source>
</evidence>
<evidence type="ECO:0000256" key="1">
    <source>
        <dbReference type="SAM" id="MobiDB-lite"/>
    </source>
</evidence>
<dbReference type="EnsemblPlants" id="OB09G11470.1">
    <property type="protein sequence ID" value="OB09G11470.1"/>
    <property type="gene ID" value="OB09G11470"/>
</dbReference>
<feature type="compositionally biased region" description="Basic residues" evidence="1">
    <location>
        <begin position="407"/>
        <end position="416"/>
    </location>
</feature>
<dbReference type="HOGENOM" id="CLU_647909_0_0_1"/>
<proteinExistence type="predicted"/>
<feature type="domain" description="Reverse transcriptase Ty1/copia-type" evidence="2">
    <location>
        <begin position="122"/>
        <end position="209"/>
    </location>
</feature>
<evidence type="ECO:0000313" key="4">
    <source>
        <dbReference type="Proteomes" id="UP000006038"/>
    </source>
</evidence>
<reference evidence="3" key="2">
    <citation type="submission" date="2013-04" db="UniProtKB">
        <authorList>
            <consortium name="EnsemblPlants"/>
        </authorList>
    </citation>
    <scope>IDENTIFICATION</scope>
</reference>
<evidence type="ECO:0000313" key="3">
    <source>
        <dbReference type="EnsemblPlants" id="OB09G11470.1"/>
    </source>
</evidence>
<dbReference type="Pfam" id="PF07727">
    <property type="entry name" value="RVT_2"/>
    <property type="match status" value="1"/>
</dbReference>
<organism evidence="3">
    <name type="scientific">Oryza brachyantha</name>
    <name type="common">malo sina</name>
    <dbReference type="NCBI Taxonomy" id="4533"/>
    <lineage>
        <taxon>Eukaryota</taxon>
        <taxon>Viridiplantae</taxon>
        <taxon>Streptophyta</taxon>
        <taxon>Embryophyta</taxon>
        <taxon>Tracheophyta</taxon>
        <taxon>Spermatophyta</taxon>
        <taxon>Magnoliopsida</taxon>
        <taxon>Liliopsida</taxon>
        <taxon>Poales</taxon>
        <taxon>Poaceae</taxon>
        <taxon>BOP clade</taxon>
        <taxon>Oryzoideae</taxon>
        <taxon>Oryzeae</taxon>
        <taxon>Oryzinae</taxon>
        <taxon>Oryza</taxon>
    </lineage>
</organism>
<name>J3MVW8_ORYBR</name>
<accession>J3MVW8</accession>
<dbReference type="Proteomes" id="UP000006038">
    <property type="component" value="Chromosome 9"/>
</dbReference>
<protein>
    <recommendedName>
        <fullName evidence="2">Reverse transcriptase Ty1/copia-type domain-containing protein</fullName>
    </recommendedName>
</protein>
<dbReference type="Gramene" id="OB09G11470.1">
    <property type="protein sequence ID" value="OB09G11470.1"/>
    <property type="gene ID" value="OB09G11470"/>
</dbReference>
<reference evidence="3" key="1">
    <citation type="journal article" date="2013" name="Nat. Commun.">
        <title>Whole-genome sequencing of Oryza brachyantha reveals mechanisms underlying Oryza genome evolution.</title>
        <authorList>
            <person name="Chen J."/>
            <person name="Huang Q."/>
            <person name="Gao D."/>
            <person name="Wang J."/>
            <person name="Lang Y."/>
            <person name="Liu T."/>
            <person name="Li B."/>
            <person name="Bai Z."/>
            <person name="Luis Goicoechea J."/>
            <person name="Liang C."/>
            <person name="Chen C."/>
            <person name="Zhang W."/>
            <person name="Sun S."/>
            <person name="Liao Y."/>
            <person name="Zhang X."/>
            <person name="Yang L."/>
            <person name="Song C."/>
            <person name="Wang M."/>
            <person name="Shi J."/>
            <person name="Liu G."/>
            <person name="Liu J."/>
            <person name="Zhou H."/>
            <person name="Zhou W."/>
            <person name="Yu Q."/>
            <person name="An N."/>
            <person name="Chen Y."/>
            <person name="Cai Q."/>
            <person name="Wang B."/>
            <person name="Liu B."/>
            <person name="Min J."/>
            <person name="Huang Y."/>
            <person name="Wu H."/>
            <person name="Li Z."/>
            <person name="Zhang Y."/>
            <person name="Yin Y."/>
            <person name="Song W."/>
            <person name="Jiang J."/>
            <person name="Jackson S.A."/>
            <person name="Wing R.A."/>
            <person name="Wang J."/>
            <person name="Chen M."/>
        </authorList>
    </citation>
    <scope>NUCLEOTIDE SEQUENCE [LARGE SCALE GENOMIC DNA]</scope>
    <source>
        <strain evidence="3">cv. IRGC 101232</strain>
    </source>
</reference>
<dbReference type="InterPro" id="IPR013103">
    <property type="entry name" value="RVT_2"/>
</dbReference>